<organism evidence="1 2">
    <name type="scientific">Riccia sorocarpa</name>
    <dbReference type="NCBI Taxonomy" id="122646"/>
    <lineage>
        <taxon>Eukaryota</taxon>
        <taxon>Viridiplantae</taxon>
        <taxon>Streptophyta</taxon>
        <taxon>Embryophyta</taxon>
        <taxon>Marchantiophyta</taxon>
        <taxon>Marchantiopsida</taxon>
        <taxon>Marchantiidae</taxon>
        <taxon>Marchantiales</taxon>
        <taxon>Ricciaceae</taxon>
        <taxon>Riccia</taxon>
    </lineage>
</organism>
<name>A0ABD3GWZ1_9MARC</name>
<evidence type="ECO:0000313" key="1">
    <source>
        <dbReference type="EMBL" id="KAL3683468.1"/>
    </source>
</evidence>
<dbReference type="EMBL" id="JBJQOH010000006">
    <property type="protein sequence ID" value="KAL3683468.1"/>
    <property type="molecule type" value="Genomic_DNA"/>
</dbReference>
<comment type="caution">
    <text evidence="1">The sequence shown here is derived from an EMBL/GenBank/DDBJ whole genome shotgun (WGS) entry which is preliminary data.</text>
</comment>
<proteinExistence type="predicted"/>
<accession>A0ABD3GWZ1</accession>
<protein>
    <submittedName>
        <fullName evidence="1">Uncharacterized protein</fullName>
    </submittedName>
</protein>
<reference evidence="1 2" key="1">
    <citation type="submission" date="2024-09" db="EMBL/GenBank/DDBJ databases">
        <title>Chromosome-scale assembly of Riccia sorocarpa.</title>
        <authorList>
            <person name="Paukszto L."/>
        </authorList>
    </citation>
    <scope>NUCLEOTIDE SEQUENCE [LARGE SCALE GENOMIC DNA]</scope>
    <source>
        <strain evidence="1">LP-2024</strain>
        <tissue evidence="1">Aerial parts of the thallus</tissue>
    </source>
</reference>
<dbReference type="Proteomes" id="UP001633002">
    <property type="component" value="Unassembled WGS sequence"/>
</dbReference>
<sequence>MMLGPKLLLVVKGRTALIAWDRVALPKAEGGLGWTKFKVMADALNVRQVSRIIEGGCAEWIQLARSFILRTLRRGSYQRECSQWTVQEGLILLPLTRMEGSPTLTRMLNSWYRARKKLHWKGGSSELNGNLTMLQLTAMHQITSKVGVSGLKPGKELGILRKAHIDNFGDARMGGKRWKLENLAVCFYLAVTLTVISVTRPAIYMIIRSEVISVVADPSVSYHTPAVSAAATS</sequence>
<evidence type="ECO:0000313" key="2">
    <source>
        <dbReference type="Proteomes" id="UP001633002"/>
    </source>
</evidence>
<dbReference type="AlphaFoldDB" id="A0ABD3GWZ1"/>
<gene>
    <name evidence="1" type="ORF">R1sor_001490</name>
</gene>
<keyword evidence="2" id="KW-1185">Reference proteome</keyword>